<organism evidence="2 3">
    <name type="scientific">Streptomyces violaceusniger</name>
    <dbReference type="NCBI Taxonomy" id="68280"/>
    <lineage>
        <taxon>Bacteria</taxon>
        <taxon>Bacillati</taxon>
        <taxon>Actinomycetota</taxon>
        <taxon>Actinomycetes</taxon>
        <taxon>Kitasatosporales</taxon>
        <taxon>Streptomycetaceae</taxon>
        <taxon>Streptomyces</taxon>
        <taxon>Streptomyces violaceusniger group</taxon>
    </lineage>
</organism>
<dbReference type="OrthoDB" id="3240470at2"/>
<evidence type="ECO:0000313" key="2">
    <source>
        <dbReference type="EMBL" id="GDY57789.1"/>
    </source>
</evidence>
<sequence length="165" mass="17162">MHRLFIVALRAGIVAAIMAGLFGQIVVIPTTAADEVDRFPPYAPFATPYVTVAILGVACVQVALVAVWMLLAMVRRGAIFTPLAFRWVDTIIASSVVATLLALGVTGHLALAGIPTPDDGMEAIGALGAAMVSVGVGAAFAMLMVIMRSLLRKATDLQAEMAEVV</sequence>
<name>A0A4D4LIU2_STRVO</name>
<dbReference type="Pfam" id="PF11188">
    <property type="entry name" value="DUF2975"/>
    <property type="match status" value="1"/>
</dbReference>
<dbReference type="AlphaFoldDB" id="A0A4D4LIU2"/>
<proteinExistence type="predicted"/>
<gene>
    <name evidence="2" type="ORF">SVIO_084120</name>
</gene>
<dbReference type="Proteomes" id="UP000301309">
    <property type="component" value="Unassembled WGS sequence"/>
</dbReference>
<comment type="caution">
    <text evidence="2">The sequence shown here is derived from an EMBL/GenBank/DDBJ whole genome shotgun (WGS) entry which is preliminary data.</text>
</comment>
<dbReference type="EMBL" id="BJHW01000001">
    <property type="protein sequence ID" value="GDY57789.1"/>
    <property type="molecule type" value="Genomic_DNA"/>
</dbReference>
<feature type="transmembrane region" description="Helical" evidence="1">
    <location>
        <begin position="83"/>
        <end position="103"/>
    </location>
</feature>
<keyword evidence="1" id="KW-1133">Transmembrane helix</keyword>
<accession>A0A4D4LIU2</accession>
<keyword evidence="1" id="KW-0812">Transmembrane</keyword>
<protein>
    <recommendedName>
        <fullName evidence="4">DUF2975 domain-containing protein</fullName>
    </recommendedName>
</protein>
<dbReference type="RefSeq" id="WP_137980190.1">
    <property type="nucleotide sequence ID" value="NZ_BAAASO010000007.1"/>
</dbReference>
<evidence type="ECO:0008006" key="4">
    <source>
        <dbReference type="Google" id="ProtNLM"/>
    </source>
</evidence>
<reference evidence="2 3" key="1">
    <citation type="journal article" date="2020" name="Int. J. Syst. Evol. Microbiol.">
        <title>Reclassification of Streptomyces castelarensis and Streptomyces sporoclivatus as later heterotypic synonyms of Streptomyces antimycoticus.</title>
        <authorList>
            <person name="Komaki H."/>
            <person name="Tamura T."/>
        </authorList>
    </citation>
    <scope>NUCLEOTIDE SEQUENCE [LARGE SCALE GENOMIC DNA]</scope>
    <source>
        <strain evidence="2 3">NBRC 13459</strain>
    </source>
</reference>
<keyword evidence="1" id="KW-0472">Membrane</keyword>
<evidence type="ECO:0000256" key="1">
    <source>
        <dbReference type="SAM" id="Phobius"/>
    </source>
</evidence>
<evidence type="ECO:0000313" key="3">
    <source>
        <dbReference type="Proteomes" id="UP000301309"/>
    </source>
</evidence>
<feature type="transmembrane region" description="Helical" evidence="1">
    <location>
        <begin position="49"/>
        <end position="71"/>
    </location>
</feature>
<keyword evidence="3" id="KW-1185">Reference proteome</keyword>
<feature type="transmembrane region" description="Helical" evidence="1">
    <location>
        <begin position="123"/>
        <end position="146"/>
    </location>
</feature>
<dbReference type="InterPro" id="IPR021354">
    <property type="entry name" value="DUF2975"/>
</dbReference>